<feature type="domain" description="DUF6265" evidence="1">
    <location>
        <begin position="39"/>
        <end position="145"/>
    </location>
</feature>
<dbReference type="EMBL" id="JAUEPH010000001">
    <property type="protein sequence ID" value="MDN3202661.1"/>
    <property type="molecule type" value="Genomic_DNA"/>
</dbReference>
<proteinExistence type="predicted"/>
<accession>A0ABT7Y860</accession>
<keyword evidence="3" id="KW-1185">Reference proteome</keyword>
<evidence type="ECO:0000313" key="2">
    <source>
        <dbReference type="EMBL" id="MDN3202661.1"/>
    </source>
</evidence>
<reference evidence="2" key="1">
    <citation type="submission" date="2023-06" db="EMBL/GenBank/DDBJ databases">
        <title>Robiginitalea aurantiacus sp. nov. and Algoriphagus sediminis sp. nov., isolated from coastal sediment.</title>
        <authorList>
            <person name="Zhou Z.Y."/>
            <person name="An J."/>
            <person name="Jia Y.W."/>
            <person name="Du Z.J."/>
        </authorList>
    </citation>
    <scope>NUCLEOTIDE SEQUENCE</scope>
    <source>
        <strain evidence="2">C2-7</strain>
    </source>
</reference>
<evidence type="ECO:0000259" key="1">
    <source>
        <dbReference type="Pfam" id="PF19780"/>
    </source>
</evidence>
<comment type="caution">
    <text evidence="2">The sequence shown here is derived from an EMBL/GenBank/DDBJ whole genome shotgun (WGS) entry which is preliminary data.</text>
</comment>
<sequence>MRVLLSIFIYLFFSSTIFAQVRFLEENEDPGKGKVTEIAWLQGYWEGTGFGGECEESWSAPKSGEMVGTFRLLSEDKTTFLEFMRIIPEGDSFTLKVRHYNPDGKSWEENGEWVDFKLIEITPSAVWFDGMTIEREGDQLTYHVALGGDREIAKLVLKKRNL</sequence>
<organism evidence="2 3">
    <name type="scientific">Algoriphagus sediminis</name>
    <dbReference type="NCBI Taxonomy" id="3057113"/>
    <lineage>
        <taxon>Bacteria</taxon>
        <taxon>Pseudomonadati</taxon>
        <taxon>Bacteroidota</taxon>
        <taxon>Cytophagia</taxon>
        <taxon>Cytophagales</taxon>
        <taxon>Cyclobacteriaceae</taxon>
        <taxon>Algoriphagus</taxon>
    </lineage>
</organism>
<name>A0ABT7Y860_9BACT</name>
<gene>
    <name evidence="2" type="ORF">QVH07_00815</name>
</gene>
<evidence type="ECO:0000313" key="3">
    <source>
        <dbReference type="Proteomes" id="UP001171916"/>
    </source>
</evidence>
<protein>
    <submittedName>
        <fullName evidence="2">DUF6265 family protein</fullName>
    </submittedName>
</protein>
<dbReference type="Proteomes" id="UP001171916">
    <property type="component" value="Unassembled WGS sequence"/>
</dbReference>
<dbReference type="Pfam" id="PF19780">
    <property type="entry name" value="DUF6265"/>
    <property type="match status" value="1"/>
</dbReference>
<dbReference type="RefSeq" id="WP_289998212.1">
    <property type="nucleotide sequence ID" value="NZ_JAUEPH010000001.1"/>
</dbReference>
<dbReference type="InterPro" id="IPR046232">
    <property type="entry name" value="DUF6265"/>
</dbReference>